<dbReference type="Pfam" id="PF22043">
    <property type="entry name" value="DUF6935"/>
    <property type="match status" value="1"/>
</dbReference>
<dbReference type="EMBL" id="JXQK01000088">
    <property type="protein sequence ID" value="KIP60180.1"/>
    <property type="molecule type" value="Genomic_DNA"/>
</dbReference>
<sequence length="177" mass="19887">MDTTPRTETFTFNALPKNLAEMKALPEASLNTPHKTAALCVAALCNINNDLNATWEMLEYLNGPTQWSQSQKELVNRRLLKSKDNKSYITYAFFDGATPANSYTPTMPYTIKVTSDKNSFSEDGGYKWAKVYLHSGGADSPAPITMRYKESTGRWFVTNVMIALTDIRTPADKDPWK</sequence>
<protein>
    <recommendedName>
        <fullName evidence="1">DUF6935 domain-containing protein</fullName>
    </recommendedName>
</protein>
<evidence type="ECO:0000259" key="1">
    <source>
        <dbReference type="Pfam" id="PF22043"/>
    </source>
</evidence>
<keyword evidence="3" id="KW-1185">Reference proteome</keyword>
<dbReference type="STRING" id="1602171.ST44_12315"/>
<organism evidence="2 3">
    <name type="scientific">Prevotella pectinovora</name>
    <dbReference type="NCBI Taxonomy" id="1602169"/>
    <lineage>
        <taxon>Bacteria</taxon>
        <taxon>Pseudomonadati</taxon>
        <taxon>Bacteroidota</taxon>
        <taxon>Bacteroidia</taxon>
        <taxon>Bacteroidales</taxon>
        <taxon>Prevotellaceae</taxon>
        <taxon>Prevotella</taxon>
    </lineage>
</organism>
<reference evidence="2 3" key="1">
    <citation type="submission" date="2015-01" db="EMBL/GenBank/DDBJ databases">
        <title>Comparative genomics of non-oral Prevotella species.</title>
        <authorList>
            <person name="Accetto T."/>
            <person name="Nograsek B."/>
            <person name="Avgustin G."/>
        </authorList>
    </citation>
    <scope>NUCLEOTIDE SEQUENCE [LARGE SCALE GENOMIC DNA]</scope>
    <source>
        <strain evidence="2 3">P5-119</strain>
    </source>
</reference>
<gene>
    <name evidence="2" type="ORF">ST44_12315</name>
</gene>
<name>A0A0D0IXB3_9BACT</name>
<dbReference type="InterPro" id="IPR053907">
    <property type="entry name" value="DUF6935"/>
</dbReference>
<comment type="caution">
    <text evidence="2">The sequence shown here is derived from an EMBL/GenBank/DDBJ whole genome shotgun (WGS) entry which is preliminary data.</text>
</comment>
<feature type="domain" description="DUF6935" evidence="1">
    <location>
        <begin position="13"/>
        <end position="171"/>
    </location>
</feature>
<proteinExistence type="predicted"/>
<dbReference type="Proteomes" id="UP000032046">
    <property type="component" value="Unassembled WGS sequence"/>
</dbReference>
<evidence type="ECO:0000313" key="2">
    <source>
        <dbReference type="EMBL" id="KIP60180.1"/>
    </source>
</evidence>
<evidence type="ECO:0000313" key="3">
    <source>
        <dbReference type="Proteomes" id="UP000032046"/>
    </source>
</evidence>
<dbReference type="AlphaFoldDB" id="A0A0D0IXB3"/>
<accession>A0A0D0IXB3</accession>